<evidence type="ECO:0000259" key="2">
    <source>
        <dbReference type="Pfam" id="PF13180"/>
    </source>
</evidence>
<dbReference type="EMBL" id="QUAH01000010">
    <property type="protein sequence ID" value="RFT15374.1"/>
    <property type="molecule type" value="Genomic_DNA"/>
</dbReference>
<dbReference type="InterPro" id="IPR007314">
    <property type="entry name" value="Cofac_haem-bd_dom"/>
</dbReference>
<dbReference type="Gene3D" id="2.30.42.10">
    <property type="match status" value="1"/>
</dbReference>
<name>A0A3E2BL07_9BACT</name>
<dbReference type="Pfam" id="PF04187">
    <property type="entry name" value="Cofac_haem_bdg"/>
    <property type="match status" value="1"/>
</dbReference>
<reference evidence="3 4" key="1">
    <citation type="submission" date="2018-08" db="EMBL/GenBank/DDBJ databases">
        <title>Genome analysis of the thermophilic bacterium of the candidate phylum Aminicenantes from deep subsurface aquifer revealed its physiology and ecological role.</title>
        <authorList>
            <person name="Kadnikov V.V."/>
            <person name="Mardanov A.V."/>
            <person name="Beletsky A.V."/>
            <person name="Karnachuk O.V."/>
            <person name="Ravin N.V."/>
        </authorList>
    </citation>
    <scope>NUCLEOTIDE SEQUENCE [LARGE SCALE GENOMIC DNA]</scope>
    <source>
        <strain evidence="3">BY38</strain>
    </source>
</reference>
<feature type="domain" description="PDZ" evidence="2">
    <location>
        <begin position="347"/>
        <end position="412"/>
    </location>
</feature>
<evidence type="ECO:0000313" key="3">
    <source>
        <dbReference type="EMBL" id="RFT15374.1"/>
    </source>
</evidence>
<dbReference type="SUPFAM" id="SSF50156">
    <property type="entry name" value="PDZ domain-like"/>
    <property type="match status" value="1"/>
</dbReference>
<evidence type="ECO:0000313" key="4">
    <source>
        <dbReference type="Proteomes" id="UP000257323"/>
    </source>
</evidence>
<feature type="domain" description="Haem-binding uptake Tiki superfamily ChaN" evidence="1">
    <location>
        <begin position="76"/>
        <end position="283"/>
    </location>
</feature>
<dbReference type="CDD" id="cd14727">
    <property type="entry name" value="ChanN-like"/>
    <property type="match status" value="1"/>
</dbReference>
<dbReference type="AlphaFoldDB" id="A0A3E2BL07"/>
<evidence type="ECO:0000259" key="1">
    <source>
        <dbReference type="Pfam" id="PF04187"/>
    </source>
</evidence>
<dbReference type="InterPro" id="IPR036034">
    <property type="entry name" value="PDZ_sf"/>
</dbReference>
<evidence type="ECO:0008006" key="5">
    <source>
        <dbReference type="Google" id="ProtNLM"/>
    </source>
</evidence>
<dbReference type="InterPro" id="IPR001478">
    <property type="entry name" value="PDZ"/>
</dbReference>
<proteinExistence type="predicted"/>
<accession>A0A3E2BL07</accession>
<organism evidence="3 4">
    <name type="scientific">Candidatus Saccharicenans subterraneus</name>
    <dbReference type="NCBI Taxonomy" id="2508984"/>
    <lineage>
        <taxon>Bacteria</taxon>
        <taxon>Candidatus Aminicenantota</taxon>
        <taxon>Candidatus Aminicenantia</taxon>
        <taxon>Candidatus Aminicenantales</taxon>
        <taxon>Candidatus Saccharicenantaceae</taxon>
        <taxon>Candidatus Saccharicenans</taxon>
    </lineage>
</organism>
<sequence length="422" mass="47549">MKNHTGRLILAILLKGLSLSFLALSLVTGLWSQDRTEDKTLTLPLGPKQFRGRFVRLQSGQLYSARKGKPVSFEAMVGEMKKARLIHVGETHDDLEMHEMQFRIIEALYRQDPNLAIGLEQVTVDLQPVLDRWVAGELEEEQFLREISWYVTWNFNFKYYKKIFDFARDHGLPIFALNAPRNLISKVRMQGYEALSNDEKLIIPPLDLSNQEHRQLIRTIFESEEIPPQMKGANLDSMFEALYRAQVAWDETMGRNAVRAAEATGRRVVVLAGSGHMLYGLGLNLRAGLMSRLPQVTVIGVQVAEGQSLRVSRGLADFIYGVKSRDYPAYPAVSVSLKKVEGLNNLIVATRPTEPLARASGLEKGDVILSVAGKEVFEVNDFRMVLAGFNWGDEVKIKVLRNGEVNTLNLKLDPSLLKDKKD</sequence>
<protein>
    <recommendedName>
        <fullName evidence="5">PDZ domain-containing protein</fullName>
    </recommendedName>
</protein>
<dbReference type="Gene3D" id="3.40.50.11550">
    <property type="match status" value="1"/>
</dbReference>
<dbReference type="Pfam" id="PF13180">
    <property type="entry name" value="PDZ_2"/>
    <property type="match status" value="1"/>
</dbReference>
<dbReference type="SUPFAM" id="SSF159501">
    <property type="entry name" value="EreA/ChaN-like"/>
    <property type="match status" value="1"/>
</dbReference>
<comment type="caution">
    <text evidence="3">The sequence shown here is derived from an EMBL/GenBank/DDBJ whole genome shotgun (WGS) entry which is preliminary data.</text>
</comment>
<dbReference type="Proteomes" id="UP000257323">
    <property type="component" value="Unassembled WGS sequence"/>
</dbReference>
<gene>
    <name evidence="3" type="ORF">OP8BY_0483</name>
</gene>